<keyword evidence="3" id="KW-1185">Reference proteome</keyword>
<dbReference type="HOGENOM" id="CLU_080664_3_0_10"/>
<dbReference type="PROSITE" id="PS51502">
    <property type="entry name" value="S_R_A_B_BARREL"/>
    <property type="match status" value="1"/>
</dbReference>
<dbReference type="EMBL" id="AQHY01000025">
    <property type="protein sequence ID" value="EOA54612.1"/>
    <property type="molecule type" value="Genomic_DNA"/>
</dbReference>
<dbReference type="SUPFAM" id="SSF54909">
    <property type="entry name" value="Dimeric alpha+beta barrel"/>
    <property type="match status" value="1"/>
</dbReference>
<comment type="caution">
    <text evidence="2">The sequence shown here is derived from an EMBL/GenBank/DDBJ whole genome shotgun (WGS) entry which is preliminary data.</text>
</comment>
<proteinExistence type="predicted"/>
<evidence type="ECO:0000313" key="2">
    <source>
        <dbReference type="EMBL" id="EOA54612.1"/>
    </source>
</evidence>
<dbReference type="PANTHER" id="PTHR37832:SF1">
    <property type="entry name" value="STRESS-RESPONSE A_B BARREL DOMAIN-CONTAINING PROTEIN"/>
    <property type="match status" value="1"/>
</dbReference>
<dbReference type="Pfam" id="PF07876">
    <property type="entry name" value="Dabb"/>
    <property type="match status" value="1"/>
</dbReference>
<dbReference type="InterPro" id="IPR011008">
    <property type="entry name" value="Dimeric_a/b-barrel"/>
</dbReference>
<dbReference type="RefSeq" id="WP_005940411.1">
    <property type="nucleotide sequence ID" value="NZ_KB890342.1"/>
</dbReference>
<evidence type="ECO:0000313" key="3">
    <source>
        <dbReference type="Proteomes" id="UP000017831"/>
    </source>
</evidence>
<protein>
    <recommendedName>
        <fullName evidence="1">Stress-response A/B barrel domain-containing protein</fullName>
    </recommendedName>
</protein>
<dbReference type="SMART" id="SM00886">
    <property type="entry name" value="Dabb"/>
    <property type="match status" value="1"/>
</dbReference>
<organism evidence="2 3">
    <name type="scientific">Phocaeicola massiliensis B84634 = Timone 84634 = DSM 17679 = JCM 13223</name>
    <dbReference type="NCBI Taxonomy" id="1121098"/>
    <lineage>
        <taxon>Bacteria</taxon>
        <taxon>Pseudomonadati</taxon>
        <taxon>Bacteroidota</taxon>
        <taxon>Bacteroidia</taxon>
        <taxon>Bacteroidales</taxon>
        <taxon>Bacteroidaceae</taxon>
        <taxon>Phocaeicola</taxon>
    </lineage>
</organism>
<evidence type="ECO:0000259" key="1">
    <source>
        <dbReference type="PROSITE" id="PS51502"/>
    </source>
</evidence>
<dbReference type="GeneID" id="60062042"/>
<accession>U6REW7</accession>
<gene>
    <name evidence="2" type="ORF">HMPREF1534_02005</name>
</gene>
<dbReference type="STRING" id="1121098.HMPREF1534_02005"/>
<dbReference type="PANTHER" id="PTHR37832">
    <property type="entry name" value="BLL2683 PROTEIN"/>
    <property type="match status" value="1"/>
</dbReference>
<dbReference type="AlphaFoldDB" id="U6REW7"/>
<dbReference type="InterPro" id="IPR013097">
    <property type="entry name" value="Dabb"/>
</dbReference>
<reference evidence="2 3" key="1">
    <citation type="submission" date="2013-04" db="EMBL/GenBank/DDBJ databases">
        <title>The Genome Sequence of Bacteroides massiliensis DSM 17679.</title>
        <authorList>
            <consortium name="The Broad Institute Genomics Platform"/>
            <person name="Earl A."/>
            <person name="Ward D."/>
            <person name="Feldgarden M."/>
            <person name="Gevers D."/>
            <person name="Martens E."/>
            <person name="Fenner L."/>
            <person name="Roux V."/>
            <person name="Mallet M.N."/>
            <person name="Raoult D."/>
            <person name="Walker B."/>
            <person name="Young S."/>
            <person name="Zeng Q."/>
            <person name="Gargeya S."/>
            <person name="Fitzgerald M."/>
            <person name="Haas B."/>
            <person name="Abouelleil A."/>
            <person name="Allen A.W."/>
            <person name="Alvarado L."/>
            <person name="Arachchi H.M."/>
            <person name="Berlin A.M."/>
            <person name="Chapman S.B."/>
            <person name="Gainer-Dewar J."/>
            <person name="Goldberg J."/>
            <person name="Griggs A."/>
            <person name="Gujja S."/>
            <person name="Hansen M."/>
            <person name="Howarth C."/>
            <person name="Imamovic A."/>
            <person name="Ireland A."/>
            <person name="Larimer J."/>
            <person name="McCowan C."/>
            <person name="Murphy C."/>
            <person name="Pearson M."/>
            <person name="Poon T.W."/>
            <person name="Priest M."/>
            <person name="Roberts A."/>
            <person name="Saif S."/>
            <person name="Shea T."/>
            <person name="Sisk P."/>
            <person name="Sykes S."/>
            <person name="Wortman J."/>
            <person name="Nusbaum C."/>
            <person name="Birren B."/>
        </authorList>
    </citation>
    <scope>NUCLEOTIDE SEQUENCE [LARGE SCALE GENOMIC DNA]</scope>
    <source>
        <strain evidence="3">B84634 / Timone 84634 / DSM 17679 / JCM 13223</strain>
    </source>
</reference>
<dbReference type="PATRIC" id="fig|1121098.3.peg.2037"/>
<dbReference type="Gene3D" id="3.30.70.100">
    <property type="match status" value="1"/>
</dbReference>
<dbReference type="OrthoDB" id="9808130at2"/>
<dbReference type="eggNOG" id="ENOG5032YCK">
    <property type="taxonomic scope" value="Bacteria"/>
</dbReference>
<sequence length="99" mass="11048">MVKHIVLFKLKETLPQEEKLKVMNDFKAAIEALPAKIGFIRKIFVGLNINSAEAWDICLESEFDTLADVNAYAVHPDHVAAAGILKDAKEGRACVDYEF</sequence>
<dbReference type="Proteomes" id="UP000017831">
    <property type="component" value="Unassembled WGS sequence"/>
</dbReference>
<feature type="domain" description="Stress-response A/B barrel" evidence="1">
    <location>
        <begin position="2"/>
        <end position="97"/>
    </location>
</feature>
<name>U6REW7_9BACT</name>